<sequence>MAVNDNIIVNIGGYEMNKKLINLGLGFVAGALGGKILSSQSAKKLAVSTVTQGLKIKEGIDKSVENLKVSTEDIVAEAKVKKAEDEKKEAERKAELDIEKVAEKKEKVSEEVEVKVED</sequence>
<gene>
    <name evidence="2" type="ORF">PGLFYP46_00799</name>
</gene>
<feature type="coiled-coil region" evidence="1">
    <location>
        <begin position="73"/>
        <end position="111"/>
    </location>
</feature>
<accession>A0A6N2YP49</accession>
<protein>
    <submittedName>
        <fullName evidence="2">Uncharacterized protein</fullName>
    </submittedName>
</protein>
<keyword evidence="1" id="KW-0175">Coiled coil</keyword>
<dbReference type="AlphaFoldDB" id="A0A6N2YP49"/>
<organism evidence="2">
    <name type="scientific">Peptoniphilus gorbachii</name>
    <dbReference type="NCBI Taxonomy" id="411567"/>
    <lineage>
        <taxon>Bacteria</taxon>
        <taxon>Bacillati</taxon>
        <taxon>Bacillota</taxon>
        <taxon>Tissierellia</taxon>
        <taxon>Tissierellales</taxon>
        <taxon>Peptoniphilaceae</taxon>
        <taxon>Peptoniphilus</taxon>
    </lineage>
</organism>
<reference evidence="2" key="1">
    <citation type="submission" date="2019-11" db="EMBL/GenBank/DDBJ databases">
        <authorList>
            <person name="Feng L."/>
        </authorList>
    </citation>
    <scope>NUCLEOTIDE SEQUENCE</scope>
    <source>
        <strain evidence="2">PgorbachiiLFYP46</strain>
    </source>
</reference>
<evidence type="ECO:0000256" key="1">
    <source>
        <dbReference type="SAM" id="Coils"/>
    </source>
</evidence>
<evidence type="ECO:0000313" key="2">
    <source>
        <dbReference type="EMBL" id="VYT68755.1"/>
    </source>
</evidence>
<proteinExistence type="predicted"/>
<dbReference type="Pfam" id="PF19605">
    <property type="entry name" value="DUF6110"/>
    <property type="match status" value="1"/>
</dbReference>
<name>A0A6N2YP49_9FIRM</name>
<dbReference type="EMBL" id="CACRUP010000002">
    <property type="protein sequence ID" value="VYT68755.1"/>
    <property type="molecule type" value="Genomic_DNA"/>
</dbReference>
<dbReference type="InterPro" id="IPR046092">
    <property type="entry name" value="DUF6110"/>
</dbReference>